<dbReference type="SUPFAM" id="SSF56784">
    <property type="entry name" value="HAD-like"/>
    <property type="match status" value="1"/>
</dbReference>
<feature type="domain" description="Nucleotidyl transferase" evidence="1">
    <location>
        <begin position="1"/>
        <end position="166"/>
    </location>
</feature>
<evidence type="ECO:0000313" key="2">
    <source>
        <dbReference type="EMBL" id="KAK3255636.1"/>
    </source>
</evidence>
<dbReference type="Pfam" id="PF00483">
    <property type="entry name" value="NTP_transferase"/>
    <property type="match status" value="1"/>
</dbReference>
<dbReference type="Gene3D" id="3.90.550.10">
    <property type="entry name" value="Spore Coat Polysaccharide Biosynthesis Protein SpsA, Chain A"/>
    <property type="match status" value="1"/>
</dbReference>
<dbReference type="Gene3D" id="3.40.50.1000">
    <property type="entry name" value="HAD superfamily/HAD-like"/>
    <property type="match status" value="1"/>
</dbReference>
<dbReference type="Proteomes" id="UP001190700">
    <property type="component" value="Unassembled WGS sequence"/>
</dbReference>
<evidence type="ECO:0000313" key="3">
    <source>
        <dbReference type="Proteomes" id="UP001190700"/>
    </source>
</evidence>
<dbReference type="InterPro" id="IPR029044">
    <property type="entry name" value="Nucleotide-diphossugar_trans"/>
</dbReference>
<dbReference type="SUPFAM" id="SSF53448">
    <property type="entry name" value="Nucleotide-diphospho-sugar transferases"/>
    <property type="match status" value="1"/>
</dbReference>
<reference evidence="2 3" key="1">
    <citation type="journal article" date="2015" name="Genome Biol. Evol.">
        <title>Comparative Genomics of a Bacterivorous Green Alga Reveals Evolutionary Causalities and Consequences of Phago-Mixotrophic Mode of Nutrition.</title>
        <authorList>
            <person name="Burns J.A."/>
            <person name="Paasch A."/>
            <person name="Narechania A."/>
            <person name="Kim E."/>
        </authorList>
    </citation>
    <scope>NUCLEOTIDE SEQUENCE [LARGE SCALE GENOMIC DNA]</scope>
    <source>
        <strain evidence="2 3">PLY_AMNH</strain>
    </source>
</reference>
<feature type="non-terminal residue" evidence="2">
    <location>
        <position position="365"/>
    </location>
</feature>
<name>A0AAE0FA19_9CHLO</name>
<proteinExistence type="predicted"/>
<protein>
    <recommendedName>
        <fullName evidence="1">Nucleotidyl transferase domain-containing protein</fullName>
    </recommendedName>
</protein>
<dbReference type="InterPro" id="IPR005835">
    <property type="entry name" value="NTP_transferase_dom"/>
</dbReference>
<dbReference type="EMBL" id="LGRX02022420">
    <property type="protein sequence ID" value="KAK3255636.1"/>
    <property type="molecule type" value="Genomic_DNA"/>
</dbReference>
<accession>A0AAE0FA19</accession>
<sequence length="365" mass="40784">MVRILGKEMILWVLDSLDLQAGDKVYIVYNPAFIDEKLFEQLVLTKGHHDVSFVHLAGSTRGAVETVFLGLQGVPEEERGRPTMCFDGDGFYTIGAIERYRAIAPERSAVFSYVDTDPRPLYSYVTIEGPKLGLNTIVDIKEKMKISDYANTGTYCFRSGILLETYCKSMIASSEAHLAQEDAGKFFTSGVIANMIADGEAFTMLSLNPGQFNSLGTPDLIKKFVSSWQSSTERKRFCFDLENTLIRVPTENDYANATPILENVSFCQRLYSQGHTIILQTSRVSADGNVEILQMLKHLSIPFHEIFFRKPRADFYIDDKAVFSGFDLAKELGFYDLSEMTKDVAPKPAQTVTDATISTEAALVQ</sequence>
<dbReference type="InterPro" id="IPR036412">
    <property type="entry name" value="HAD-like_sf"/>
</dbReference>
<comment type="caution">
    <text evidence="2">The sequence shown here is derived from an EMBL/GenBank/DDBJ whole genome shotgun (WGS) entry which is preliminary data.</text>
</comment>
<dbReference type="AlphaFoldDB" id="A0AAE0FA19"/>
<evidence type="ECO:0000259" key="1">
    <source>
        <dbReference type="Pfam" id="PF00483"/>
    </source>
</evidence>
<organism evidence="2 3">
    <name type="scientific">Cymbomonas tetramitiformis</name>
    <dbReference type="NCBI Taxonomy" id="36881"/>
    <lineage>
        <taxon>Eukaryota</taxon>
        <taxon>Viridiplantae</taxon>
        <taxon>Chlorophyta</taxon>
        <taxon>Pyramimonadophyceae</taxon>
        <taxon>Pyramimonadales</taxon>
        <taxon>Pyramimonadaceae</taxon>
        <taxon>Cymbomonas</taxon>
    </lineage>
</organism>
<dbReference type="InterPro" id="IPR023214">
    <property type="entry name" value="HAD_sf"/>
</dbReference>
<keyword evidence="3" id="KW-1185">Reference proteome</keyword>
<gene>
    <name evidence="2" type="ORF">CYMTET_35191</name>
</gene>